<feature type="domain" description="Epoxide hydrolase N-terminal" evidence="1">
    <location>
        <begin position="24"/>
        <end position="73"/>
    </location>
</feature>
<dbReference type="Proteomes" id="UP000614601">
    <property type="component" value="Unassembled WGS sequence"/>
</dbReference>
<protein>
    <recommendedName>
        <fullName evidence="1">Epoxide hydrolase N-terminal domain-containing protein</fullName>
    </recommendedName>
</protein>
<comment type="caution">
    <text evidence="2">The sequence shown here is derived from an EMBL/GenBank/DDBJ whole genome shotgun (WGS) entry which is preliminary data.</text>
</comment>
<dbReference type="AlphaFoldDB" id="A0A811L629"/>
<dbReference type="SUPFAM" id="SSF53474">
    <property type="entry name" value="alpha/beta-Hydrolases"/>
    <property type="match status" value="1"/>
</dbReference>
<organism evidence="2 3">
    <name type="scientific">Bursaphelenchus okinawaensis</name>
    <dbReference type="NCBI Taxonomy" id="465554"/>
    <lineage>
        <taxon>Eukaryota</taxon>
        <taxon>Metazoa</taxon>
        <taxon>Ecdysozoa</taxon>
        <taxon>Nematoda</taxon>
        <taxon>Chromadorea</taxon>
        <taxon>Rhabditida</taxon>
        <taxon>Tylenchina</taxon>
        <taxon>Tylenchomorpha</taxon>
        <taxon>Aphelenchoidea</taxon>
        <taxon>Aphelenchoididae</taxon>
        <taxon>Bursaphelenchus</taxon>
    </lineage>
</organism>
<dbReference type="EMBL" id="CAJFCW020000005">
    <property type="protein sequence ID" value="CAG9118466.1"/>
    <property type="molecule type" value="Genomic_DNA"/>
</dbReference>
<name>A0A811L629_9BILA</name>
<dbReference type="EMBL" id="CAJFDH010000005">
    <property type="protein sequence ID" value="CAD5223680.1"/>
    <property type="molecule type" value="Genomic_DNA"/>
</dbReference>
<gene>
    <name evidence="2" type="ORF">BOKJ2_LOCUS10450</name>
</gene>
<dbReference type="InterPro" id="IPR029058">
    <property type="entry name" value="AB_hydrolase_fold"/>
</dbReference>
<dbReference type="Gene3D" id="3.40.50.1820">
    <property type="entry name" value="alpha/beta hydrolase"/>
    <property type="match status" value="1"/>
</dbReference>
<keyword evidence="3" id="KW-1185">Reference proteome</keyword>
<proteinExistence type="predicted"/>
<accession>A0A811L629</accession>
<reference evidence="2" key="1">
    <citation type="submission" date="2020-09" db="EMBL/GenBank/DDBJ databases">
        <authorList>
            <person name="Kikuchi T."/>
        </authorList>
    </citation>
    <scope>NUCLEOTIDE SEQUENCE</scope>
    <source>
        <strain evidence="2">SH1</strain>
    </source>
</reference>
<evidence type="ECO:0000313" key="2">
    <source>
        <dbReference type="EMBL" id="CAD5223680.1"/>
    </source>
</evidence>
<evidence type="ECO:0000313" key="3">
    <source>
        <dbReference type="Proteomes" id="UP000614601"/>
    </source>
</evidence>
<dbReference type="InterPro" id="IPR010497">
    <property type="entry name" value="Epoxide_hydro_N"/>
</dbReference>
<dbReference type="Pfam" id="PF06441">
    <property type="entry name" value="EHN"/>
    <property type="match status" value="1"/>
</dbReference>
<dbReference type="Proteomes" id="UP000783686">
    <property type="component" value="Unassembled WGS sequence"/>
</dbReference>
<dbReference type="OrthoDB" id="7130006at2759"/>
<sequence length="74" mass="8617">MANGKHRTPAYFGPGDYHPDDLTIHPFKIDISSTVLNDLKERLRNARITHSKIEECNDFDYGFNLTILNKYLTY</sequence>
<evidence type="ECO:0000259" key="1">
    <source>
        <dbReference type="Pfam" id="PF06441"/>
    </source>
</evidence>